<feature type="compositionally biased region" description="Polar residues" evidence="9">
    <location>
        <begin position="141"/>
        <end position="166"/>
    </location>
</feature>
<dbReference type="InterPro" id="IPR017970">
    <property type="entry name" value="Homeobox_CS"/>
</dbReference>
<dbReference type="GO" id="GO:0000981">
    <property type="term" value="F:DNA-binding transcription factor activity, RNA polymerase II-specific"/>
    <property type="evidence" value="ECO:0007669"/>
    <property type="project" value="InterPro"/>
</dbReference>
<dbReference type="EMBL" id="GAMC01001721">
    <property type="protein sequence ID" value="JAC04835.1"/>
    <property type="molecule type" value="mRNA"/>
</dbReference>
<gene>
    <name evidence="11" type="primary">HMSH</name>
</gene>
<evidence type="ECO:0000256" key="4">
    <source>
        <dbReference type="ARBA" id="ARBA00023155"/>
    </source>
</evidence>
<feature type="region of interest" description="Disordered" evidence="9">
    <location>
        <begin position="282"/>
        <end position="346"/>
    </location>
</feature>
<reference evidence="11" key="2">
    <citation type="journal article" date="2014" name="BMC Genomics">
        <title>A genomic perspective to assessing quality of mass-reared SIT flies used in Mediterranean fruit fly (Ceratitis capitata) eradication in California.</title>
        <authorList>
            <person name="Calla B."/>
            <person name="Hall B."/>
            <person name="Hou S."/>
            <person name="Geib S.M."/>
        </authorList>
    </citation>
    <scope>NUCLEOTIDE SEQUENCE</scope>
</reference>
<keyword evidence="2" id="KW-0217">Developmental protein</keyword>
<dbReference type="KEGG" id="ccat:101449716"/>
<dbReference type="SUPFAM" id="SSF46689">
    <property type="entry name" value="Homeodomain-like"/>
    <property type="match status" value="1"/>
</dbReference>
<comment type="similarity">
    <text evidence="6">Belongs to the Msh homeobox family.</text>
</comment>
<accession>W8CDL8</accession>
<feature type="region of interest" description="Disordered" evidence="9">
    <location>
        <begin position="1"/>
        <end position="26"/>
    </location>
</feature>
<dbReference type="PANTHER" id="PTHR24338:SF0">
    <property type="entry name" value="MUSCLE SEGMENTATION HOMEOBOX"/>
    <property type="match status" value="1"/>
</dbReference>
<dbReference type="CDD" id="cd00086">
    <property type="entry name" value="homeodomain"/>
    <property type="match status" value="1"/>
</dbReference>
<dbReference type="InterPro" id="IPR020479">
    <property type="entry name" value="HD_metazoa"/>
</dbReference>
<feature type="DNA-binding region" description="Homeobox" evidence="7">
    <location>
        <begin position="487"/>
        <end position="546"/>
    </location>
</feature>
<dbReference type="OrthoDB" id="6159439at2759"/>
<keyword evidence="5 7" id="KW-0539">Nucleus</keyword>
<comment type="subcellular location">
    <subcellularLocation>
        <location evidence="1 7 8">Nucleus</location>
    </subcellularLocation>
</comment>
<keyword evidence="4 7" id="KW-0371">Homeobox</keyword>
<evidence type="ECO:0000256" key="1">
    <source>
        <dbReference type="ARBA" id="ARBA00004123"/>
    </source>
</evidence>
<evidence type="ECO:0000256" key="3">
    <source>
        <dbReference type="ARBA" id="ARBA00023125"/>
    </source>
</evidence>
<proteinExistence type="evidence at transcript level"/>
<dbReference type="InterPro" id="IPR001356">
    <property type="entry name" value="HD"/>
</dbReference>
<dbReference type="GeneID" id="101449716"/>
<feature type="compositionally biased region" description="Low complexity" evidence="9">
    <location>
        <begin position="169"/>
        <end position="183"/>
    </location>
</feature>
<dbReference type="GO" id="GO:0000977">
    <property type="term" value="F:RNA polymerase II transcription regulatory region sequence-specific DNA binding"/>
    <property type="evidence" value="ECO:0007669"/>
    <property type="project" value="TreeGrafter"/>
</dbReference>
<dbReference type="InterPro" id="IPR009057">
    <property type="entry name" value="Homeodomain-like_sf"/>
</dbReference>
<evidence type="ECO:0000256" key="5">
    <source>
        <dbReference type="ARBA" id="ARBA00023242"/>
    </source>
</evidence>
<evidence type="ECO:0000256" key="7">
    <source>
        <dbReference type="PROSITE-ProRule" id="PRU00108"/>
    </source>
</evidence>
<dbReference type="PROSITE" id="PS00027">
    <property type="entry name" value="HOMEOBOX_1"/>
    <property type="match status" value="1"/>
</dbReference>
<sequence length="581" mass="60934">MLKLSSTGMTVTGLRTSMTSPTVPPQTASAAITTTMTMTSPSTLVVSPAHLIGGNTNNNSTNASPNNNNLNRSGSNSSPTSPSTLILTHQQHQTLQQQLLPLHGHQSTLNHPHQLNNKTSSRLSNFSVASLLADTRPAANLSPTRTHSTDTMQTEPRNLSSNTPAVTLSPVSPAGSSPASPNATHSTQALPPHLTANHPPHQHPHAHFHPAAVAHHAHLLHAAAAAHAQQQHAAAVAAAAAAQQAAVAAAASGGGVGAAHLHSSATAHLRHSLSAGSAEAPTNLVTTEGGSSSATQHQHSAAARLSSPSAHMSGPNGETSSSSSATALLAKHERHSPIGSSVDSELEYDDDYNEHEHDGEHEHDEDEDSIVDIEDMNADDSPRSTPDGMDSSKSPEALSNHMPNSPHLLSPAALAASGHVPIRPTPFSALAAAAVAWGGIGGGVPWPGARQMPPFGPPGLFPGQGFGGGDNNEPPRIKCNLRKHKPNRKPRTPFTTQQLLSLEKKFREKQYLSIAERAEFSSSLRLTETQVKIWFQNRRAKAKRLQEAEIEKIKMAALGRGGPGAQWAMAGYFHPSLMHLG</sequence>
<feature type="compositionally biased region" description="Low complexity" evidence="9">
    <location>
        <begin position="291"/>
        <end position="303"/>
    </location>
</feature>
<dbReference type="InterPro" id="IPR050674">
    <property type="entry name" value="Msh_Homeobox_Regulators"/>
</dbReference>
<evidence type="ECO:0000256" key="6">
    <source>
        <dbReference type="ARBA" id="ARBA00038425"/>
    </source>
</evidence>
<dbReference type="PROSITE" id="PS50071">
    <property type="entry name" value="HOMEOBOX_2"/>
    <property type="match status" value="1"/>
</dbReference>
<feature type="compositionally biased region" description="Polar residues" evidence="9">
    <location>
        <begin position="1"/>
        <end position="21"/>
    </location>
</feature>
<protein>
    <submittedName>
        <fullName evidence="11">Muscle segmentation homeobox</fullName>
    </submittedName>
</protein>
<evidence type="ECO:0000256" key="9">
    <source>
        <dbReference type="SAM" id="MobiDB-lite"/>
    </source>
</evidence>
<evidence type="ECO:0000256" key="2">
    <source>
        <dbReference type="ARBA" id="ARBA00022473"/>
    </source>
</evidence>
<evidence type="ECO:0000313" key="11">
    <source>
        <dbReference type="EMBL" id="JAC04835.1"/>
    </source>
</evidence>
<feature type="domain" description="Homeobox" evidence="10">
    <location>
        <begin position="485"/>
        <end position="545"/>
    </location>
</feature>
<dbReference type="PRINTS" id="PR00024">
    <property type="entry name" value="HOMEOBOX"/>
</dbReference>
<dbReference type="FunFam" id="1.10.10.60:FF:000306">
    <property type="entry name" value="Muscle segmentation homeobox"/>
    <property type="match status" value="1"/>
</dbReference>
<dbReference type="AlphaFoldDB" id="W8CDL8"/>
<reference evidence="11" key="1">
    <citation type="submission" date="2013-07" db="EMBL/GenBank/DDBJ databases">
        <authorList>
            <person name="Geib S."/>
        </authorList>
    </citation>
    <scope>NUCLEOTIDE SEQUENCE</scope>
</reference>
<organism evidence="11">
    <name type="scientific">Ceratitis capitata</name>
    <name type="common">Mediterranean fruit fly</name>
    <name type="synonym">Tephritis capitata</name>
    <dbReference type="NCBI Taxonomy" id="7213"/>
    <lineage>
        <taxon>Eukaryota</taxon>
        <taxon>Metazoa</taxon>
        <taxon>Ecdysozoa</taxon>
        <taxon>Arthropoda</taxon>
        <taxon>Hexapoda</taxon>
        <taxon>Insecta</taxon>
        <taxon>Pterygota</taxon>
        <taxon>Neoptera</taxon>
        <taxon>Endopterygota</taxon>
        <taxon>Diptera</taxon>
        <taxon>Brachycera</taxon>
        <taxon>Muscomorpha</taxon>
        <taxon>Tephritoidea</taxon>
        <taxon>Tephritidae</taxon>
        <taxon>Ceratitis</taxon>
        <taxon>Ceratitis</taxon>
    </lineage>
</organism>
<feature type="region of interest" description="Disordered" evidence="9">
    <location>
        <begin position="137"/>
        <end position="206"/>
    </location>
</feature>
<name>W8CDL8_CERCA</name>
<dbReference type="Gene3D" id="1.10.10.60">
    <property type="entry name" value="Homeodomain-like"/>
    <property type="match status" value="1"/>
</dbReference>
<feature type="compositionally biased region" description="Low complexity" evidence="9">
    <location>
        <begin position="55"/>
        <end position="95"/>
    </location>
</feature>
<dbReference type="GO" id="GO:0048598">
    <property type="term" value="P:embryonic morphogenesis"/>
    <property type="evidence" value="ECO:0007669"/>
    <property type="project" value="TreeGrafter"/>
</dbReference>
<dbReference type="Pfam" id="PF00046">
    <property type="entry name" value="Homeodomain"/>
    <property type="match status" value="1"/>
</dbReference>
<feature type="region of interest" description="Disordered" evidence="9">
    <location>
        <begin position="48"/>
        <end position="95"/>
    </location>
</feature>
<evidence type="ECO:0000256" key="8">
    <source>
        <dbReference type="RuleBase" id="RU000682"/>
    </source>
</evidence>
<evidence type="ECO:0000259" key="10">
    <source>
        <dbReference type="PROSITE" id="PS50071"/>
    </source>
</evidence>
<feature type="compositionally biased region" description="Low complexity" evidence="9">
    <location>
        <begin position="319"/>
        <end position="329"/>
    </location>
</feature>
<dbReference type="CTD" id="45285"/>
<dbReference type="PANTHER" id="PTHR24338">
    <property type="entry name" value="HOMEOBOX PROTEIN MSX"/>
    <property type="match status" value="1"/>
</dbReference>
<dbReference type="GO" id="GO:0005634">
    <property type="term" value="C:nucleus"/>
    <property type="evidence" value="ECO:0007669"/>
    <property type="project" value="UniProtKB-SubCell"/>
</dbReference>
<keyword evidence="3 7" id="KW-0238">DNA-binding</keyword>
<dbReference type="SMART" id="SM00389">
    <property type="entry name" value="HOX"/>
    <property type="match status" value="1"/>
</dbReference>
<feature type="region of interest" description="Disordered" evidence="9">
    <location>
        <begin position="376"/>
        <end position="406"/>
    </location>
</feature>